<dbReference type="GO" id="GO:0016874">
    <property type="term" value="F:ligase activity"/>
    <property type="evidence" value="ECO:0007669"/>
    <property type="project" value="UniProtKB-KW"/>
</dbReference>
<evidence type="ECO:0000313" key="2">
    <source>
        <dbReference type="EMBL" id="JAG31010.1"/>
    </source>
</evidence>
<evidence type="ECO:0000313" key="1">
    <source>
        <dbReference type="EMBL" id="JAG31008.1"/>
    </source>
</evidence>
<reference evidence="2" key="2">
    <citation type="submission" date="2014-07" db="EMBL/GenBank/DDBJ databases">
        <authorList>
            <person name="Hull J."/>
        </authorList>
    </citation>
    <scope>NUCLEOTIDE SEQUENCE</scope>
</reference>
<accession>A0A0A9YN96</accession>
<reference evidence="2" key="1">
    <citation type="journal article" date="2014" name="PLoS ONE">
        <title>Transcriptome-Based Identification of ABC Transporters in the Western Tarnished Plant Bug Lygus hesperus.</title>
        <authorList>
            <person name="Hull J.J."/>
            <person name="Chaney K."/>
            <person name="Geib S.M."/>
            <person name="Fabrick J.A."/>
            <person name="Brent C.S."/>
            <person name="Walsh D."/>
            <person name="Lavine L.C."/>
        </authorList>
    </citation>
    <scope>NUCLEOTIDE SEQUENCE</scope>
</reference>
<dbReference type="EMBL" id="GBHO01012594">
    <property type="protein sequence ID" value="JAG31010.1"/>
    <property type="molecule type" value="Transcribed_RNA"/>
</dbReference>
<sequence length="119" mass="13244">MASLAWRGVGVKPILSENDDGSSTLVADIQVHGLWDRERTAFLDNRIINSDAPSYLSQGWTTIANRAAREKHIKYDRAAEALRASFTPLVCSCEGVLHAEFTAFQKRLTNALADKWNKP</sequence>
<organism evidence="2">
    <name type="scientific">Lygus hesperus</name>
    <name type="common">Western plant bug</name>
    <dbReference type="NCBI Taxonomy" id="30085"/>
    <lineage>
        <taxon>Eukaryota</taxon>
        <taxon>Metazoa</taxon>
        <taxon>Ecdysozoa</taxon>
        <taxon>Arthropoda</taxon>
        <taxon>Hexapoda</taxon>
        <taxon>Insecta</taxon>
        <taxon>Pterygota</taxon>
        <taxon>Neoptera</taxon>
        <taxon>Paraneoptera</taxon>
        <taxon>Hemiptera</taxon>
        <taxon>Heteroptera</taxon>
        <taxon>Panheteroptera</taxon>
        <taxon>Cimicomorpha</taxon>
        <taxon>Miridae</taxon>
        <taxon>Mirini</taxon>
        <taxon>Lygus</taxon>
    </lineage>
</organism>
<feature type="non-terminal residue" evidence="2">
    <location>
        <position position="119"/>
    </location>
</feature>
<dbReference type="EMBL" id="GBHO01012596">
    <property type="protein sequence ID" value="JAG31008.1"/>
    <property type="molecule type" value="Transcribed_RNA"/>
</dbReference>
<keyword evidence="2" id="KW-0436">Ligase</keyword>
<protein>
    <submittedName>
        <fullName evidence="2">Cysteine--tRNA ligase</fullName>
    </submittedName>
</protein>
<name>A0A0A9YN96_LYGHE</name>
<proteinExistence type="predicted"/>
<gene>
    <name evidence="2" type="primary">cysS_5</name>
    <name evidence="1" type="synonym">cysS_4</name>
    <name evidence="1" type="ORF">CM83_22822</name>
    <name evidence="2" type="ORF">CM83_22823</name>
</gene>
<dbReference type="AlphaFoldDB" id="A0A0A9YN96"/>